<reference evidence="2" key="1">
    <citation type="submission" date="2024-03" db="EMBL/GenBank/DDBJ databases">
        <title>Diverse circular DNA viruses in blood, oral, and fecal samples of captive lemurs.</title>
        <authorList>
            <person name="Paietta E.N."/>
            <person name="Kraberger S."/>
            <person name="Lund M.C."/>
            <person name="Custer J.M."/>
            <person name="Vargas K.M."/>
            <person name="Ehmke E.E."/>
            <person name="Yoder A.D."/>
            <person name="Varsani A."/>
        </authorList>
    </citation>
    <scope>NUCLEOTIDE SEQUENCE</scope>
    <source>
        <strain evidence="2">Duke_28FS_71</strain>
    </source>
</reference>
<name>A0AAU8B7X2_9VIRU</name>
<accession>A0AAU8B7X2</accession>
<dbReference type="Pfam" id="PF23343">
    <property type="entry name" value="REP_ORF2-G2P"/>
    <property type="match status" value="1"/>
</dbReference>
<dbReference type="InterPro" id="IPR056906">
    <property type="entry name" value="ORF2/G2P_dom"/>
</dbReference>
<feature type="domain" description="Replication-associated protein ORF2/G2P" evidence="1">
    <location>
        <begin position="120"/>
        <end position="251"/>
    </location>
</feature>
<organism evidence="2">
    <name type="scientific">Dulem virus 196</name>
    <dbReference type="NCBI Taxonomy" id="3145673"/>
    <lineage>
        <taxon>Viruses</taxon>
        <taxon>Monodnaviria</taxon>
        <taxon>Sangervirae</taxon>
        <taxon>Phixviricota</taxon>
        <taxon>Malgrandaviricetes</taxon>
        <taxon>Petitvirales</taxon>
        <taxon>Microviridae</taxon>
        <taxon>Microvirus</taxon>
    </lineage>
</organism>
<evidence type="ECO:0000313" key="2">
    <source>
        <dbReference type="EMBL" id="XCD07788.1"/>
    </source>
</evidence>
<sequence length="379" mass="45038">MVCFHPIHAYYPLRQTEDIYTGELKRYLNFTLPKYDYALDCAGGTMYFDYLTKDNEVVLGDARLNVKSPIMVPCSSEYLPTYIDVRIPCGKCIGCHADRARNYATRAIHEYFSDRDQPSCFVTLTFNDDMIYKRDVPYYKTVYRPELSGFIKRLRERVYDKYKKTFRVFATGEYGELHDRPHYHLLVYGFDFPDKKPFQYRRLKNGELVYDYRSEFLEKLWSPPNSDKSYGFSHIGQVTQFSCSYVAGYISGKLDEFENKDYKQLSIEKPFFYTPSKPGLGANYFNKYYKEIFANGYCHWHNNIKAPIPPYYVDLLKKTDEELYNSYRLDKMKNLIDNLFIENLELSEQRLKVREDVLKLKYDASIRSYEELGVLHNIY</sequence>
<evidence type="ECO:0000259" key="1">
    <source>
        <dbReference type="Pfam" id="PF23343"/>
    </source>
</evidence>
<dbReference type="EMBL" id="PP511811">
    <property type="protein sequence ID" value="XCD07788.1"/>
    <property type="molecule type" value="Genomic_DNA"/>
</dbReference>
<proteinExistence type="predicted"/>
<protein>
    <submittedName>
        <fullName evidence="2">Replication initiator protein</fullName>
    </submittedName>
</protein>